<dbReference type="Proteomes" id="UP000434172">
    <property type="component" value="Unassembled WGS sequence"/>
</dbReference>
<keyword evidence="1" id="KW-0472">Membrane</keyword>
<dbReference type="AlphaFoldDB" id="A0A8H3W0X7"/>
<keyword evidence="1" id="KW-1133">Transmembrane helix</keyword>
<sequence length="221" mass="25825">MEDPLSYKAASEKMTGWAAHLWHWRRQDVQQDRQQTFDFPRSFRRHNYYCWKSSLKDKTSKTAFVSVQSTKLPSQTLSVLFRLSLFFLPPTMLPTYIFMTLLFTFGAFGKCLRDAYLPGSYSWRNRNVNIDSVCAEFAGDFTPDQFKTKCVEDKSGRRWDFELKFIGTGQRSRHISQKECMGGMESEAIKCRNGGHTKYTNWEYKVVPGQRWPEKEVGCKG</sequence>
<organism evidence="2 3">
    <name type="scientific">Colletotrichum asianum</name>
    <dbReference type="NCBI Taxonomy" id="702518"/>
    <lineage>
        <taxon>Eukaryota</taxon>
        <taxon>Fungi</taxon>
        <taxon>Dikarya</taxon>
        <taxon>Ascomycota</taxon>
        <taxon>Pezizomycotina</taxon>
        <taxon>Sordariomycetes</taxon>
        <taxon>Hypocreomycetidae</taxon>
        <taxon>Glomerellales</taxon>
        <taxon>Glomerellaceae</taxon>
        <taxon>Colletotrichum</taxon>
        <taxon>Colletotrichum gloeosporioides species complex</taxon>
    </lineage>
</organism>
<gene>
    <name evidence="2" type="ORF">GQ607_015508</name>
</gene>
<reference evidence="2 3" key="1">
    <citation type="submission" date="2019-12" db="EMBL/GenBank/DDBJ databases">
        <title>A genome sequence resource for the geographically widespread anthracnose pathogen Colletotrichum asianum.</title>
        <authorList>
            <person name="Meng Y."/>
        </authorList>
    </citation>
    <scope>NUCLEOTIDE SEQUENCE [LARGE SCALE GENOMIC DNA]</scope>
    <source>
        <strain evidence="2 3">ICMP 18580</strain>
    </source>
</reference>
<keyword evidence="3" id="KW-1185">Reference proteome</keyword>
<feature type="transmembrane region" description="Helical" evidence="1">
    <location>
        <begin position="79"/>
        <end position="103"/>
    </location>
</feature>
<protein>
    <submittedName>
        <fullName evidence="2">Uncharacterized protein</fullName>
    </submittedName>
</protein>
<evidence type="ECO:0000256" key="1">
    <source>
        <dbReference type="SAM" id="Phobius"/>
    </source>
</evidence>
<keyword evidence="1" id="KW-0812">Transmembrane</keyword>
<evidence type="ECO:0000313" key="2">
    <source>
        <dbReference type="EMBL" id="KAF0317292.1"/>
    </source>
</evidence>
<dbReference type="EMBL" id="WOWK01000134">
    <property type="protein sequence ID" value="KAF0317292.1"/>
    <property type="molecule type" value="Genomic_DNA"/>
</dbReference>
<accession>A0A8H3W0X7</accession>
<dbReference type="OrthoDB" id="4802537at2759"/>
<comment type="caution">
    <text evidence="2">The sequence shown here is derived from an EMBL/GenBank/DDBJ whole genome shotgun (WGS) entry which is preliminary data.</text>
</comment>
<name>A0A8H3W0X7_9PEZI</name>
<proteinExistence type="predicted"/>
<evidence type="ECO:0000313" key="3">
    <source>
        <dbReference type="Proteomes" id="UP000434172"/>
    </source>
</evidence>